<evidence type="ECO:0000313" key="2">
    <source>
        <dbReference type="Proteomes" id="UP000318538"/>
    </source>
</evidence>
<dbReference type="EMBL" id="CP036525">
    <property type="protein sequence ID" value="QDT02291.1"/>
    <property type="molecule type" value="Genomic_DNA"/>
</dbReference>
<gene>
    <name evidence="1" type="ORF">K227x_06670</name>
</gene>
<evidence type="ECO:0000313" key="1">
    <source>
        <dbReference type="EMBL" id="QDT02291.1"/>
    </source>
</evidence>
<dbReference type="KEGG" id="rlc:K227x_06670"/>
<reference evidence="1 2" key="1">
    <citation type="submission" date="2019-02" db="EMBL/GenBank/DDBJ databases">
        <title>Deep-cultivation of Planctomycetes and their phenomic and genomic characterization uncovers novel biology.</title>
        <authorList>
            <person name="Wiegand S."/>
            <person name="Jogler M."/>
            <person name="Boedeker C."/>
            <person name="Pinto D."/>
            <person name="Vollmers J."/>
            <person name="Rivas-Marin E."/>
            <person name="Kohn T."/>
            <person name="Peeters S.H."/>
            <person name="Heuer A."/>
            <person name="Rast P."/>
            <person name="Oberbeckmann S."/>
            <person name="Bunk B."/>
            <person name="Jeske O."/>
            <person name="Meyerdierks A."/>
            <person name="Storesund J.E."/>
            <person name="Kallscheuer N."/>
            <person name="Luecker S."/>
            <person name="Lage O.M."/>
            <person name="Pohl T."/>
            <person name="Merkel B.J."/>
            <person name="Hornburger P."/>
            <person name="Mueller R.-W."/>
            <person name="Bruemmer F."/>
            <person name="Labrenz M."/>
            <person name="Spormann A.M."/>
            <person name="Op den Camp H."/>
            <person name="Overmann J."/>
            <person name="Amann R."/>
            <person name="Jetten M.S.M."/>
            <person name="Mascher T."/>
            <person name="Medema M.H."/>
            <person name="Devos D.P."/>
            <person name="Kaster A.-K."/>
            <person name="Ovreas L."/>
            <person name="Rohde M."/>
            <person name="Galperin M.Y."/>
            <person name="Jogler C."/>
        </authorList>
    </citation>
    <scope>NUCLEOTIDE SEQUENCE [LARGE SCALE GENOMIC DNA]</scope>
    <source>
        <strain evidence="1 2">K22_7</strain>
    </source>
</reference>
<sequence length="32" mass="3714">MPSDRPQQRPSLVLDVPMLKTNPELICIRLPR</sequence>
<organism evidence="1 2">
    <name type="scientific">Rubripirellula lacrimiformis</name>
    <dbReference type="NCBI Taxonomy" id="1930273"/>
    <lineage>
        <taxon>Bacteria</taxon>
        <taxon>Pseudomonadati</taxon>
        <taxon>Planctomycetota</taxon>
        <taxon>Planctomycetia</taxon>
        <taxon>Pirellulales</taxon>
        <taxon>Pirellulaceae</taxon>
        <taxon>Rubripirellula</taxon>
    </lineage>
</organism>
<keyword evidence="2" id="KW-1185">Reference proteome</keyword>
<protein>
    <submittedName>
        <fullName evidence="1">Uncharacterized protein</fullName>
    </submittedName>
</protein>
<accession>A0A517N591</accession>
<dbReference type="AlphaFoldDB" id="A0A517N591"/>
<proteinExistence type="predicted"/>
<name>A0A517N591_9BACT</name>
<dbReference type="Proteomes" id="UP000318538">
    <property type="component" value="Chromosome"/>
</dbReference>